<reference evidence="1" key="1">
    <citation type="submission" date="2014-11" db="EMBL/GenBank/DDBJ databases">
        <authorList>
            <person name="Amaro Gonzalez C."/>
        </authorList>
    </citation>
    <scope>NUCLEOTIDE SEQUENCE</scope>
</reference>
<reference evidence="1" key="2">
    <citation type="journal article" date="2015" name="Fish Shellfish Immunol.">
        <title>Early steps in the European eel (Anguilla anguilla)-Vibrio vulnificus interaction in the gills: Role of the RtxA13 toxin.</title>
        <authorList>
            <person name="Callol A."/>
            <person name="Pajuelo D."/>
            <person name="Ebbesson L."/>
            <person name="Teles M."/>
            <person name="MacKenzie S."/>
            <person name="Amaro C."/>
        </authorList>
    </citation>
    <scope>NUCLEOTIDE SEQUENCE</scope>
</reference>
<name>A0A0E9STI7_ANGAN</name>
<evidence type="ECO:0000313" key="1">
    <source>
        <dbReference type="EMBL" id="JAH43823.1"/>
    </source>
</evidence>
<accession>A0A0E9STI7</accession>
<dbReference type="EMBL" id="GBXM01064754">
    <property type="protein sequence ID" value="JAH43823.1"/>
    <property type="molecule type" value="Transcribed_RNA"/>
</dbReference>
<protein>
    <submittedName>
        <fullName evidence="1">Uncharacterized protein</fullName>
    </submittedName>
</protein>
<sequence length="46" mass="5190">MQSHHTTLHESILRTIAAQKPHMNGIETNRKSTASVIQVQINDSQH</sequence>
<dbReference type="AlphaFoldDB" id="A0A0E9STI7"/>
<organism evidence="1">
    <name type="scientific">Anguilla anguilla</name>
    <name type="common">European freshwater eel</name>
    <name type="synonym">Muraena anguilla</name>
    <dbReference type="NCBI Taxonomy" id="7936"/>
    <lineage>
        <taxon>Eukaryota</taxon>
        <taxon>Metazoa</taxon>
        <taxon>Chordata</taxon>
        <taxon>Craniata</taxon>
        <taxon>Vertebrata</taxon>
        <taxon>Euteleostomi</taxon>
        <taxon>Actinopterygii</taxon>
        <taxon>Neopterygii</taxon>
        <taxon>Teleostei</taxon>
        <taxon>Anguilliformes</taxon>
        <taxon>Anguillidae</taxon>
        <taxon>Anguilla</taxon>
    </lineage>
</organism>
<proteinExistence type="predicted"/>